<sequence length="318" mass="36229">MIPEMEHNLQSAKADTRTLHRQGPLRRFYKEHSFGYFLLAPAVIYLLAFQFYPLFETVRLSFFNYSLVRKTYSFAGFGNYVYLMTEDKNFWLIVKNSLLWVFGSTLLQIAIAIPAALILNNAIRMRGLWRGLVMVPWVSPVVIIGIIWKWLLDGHFGLVNYYLQQLGIIKEGIVWLGDEFWVWPSLLLSSAWKGFPYVTLMFLAGLTGISKEMLEAASIDGANAWQRFGKIVLPLLKPIIFVTGMTQIISTWTKFEMIWALTNGGPGFTTSILPTYLYTNAFVFFDLGRGSAIATLSMVLVLILVVLYTRLFRGGQDA</sequence>
<keyword evidence="3" id="KW-1003">Cell membrane</keyword>
<dbReference type="OrthoDB" id="9809527at2"/>
<dbReference type="Gene3D" id="1.10.3720.10">
    <property type="entry name" value="MetI-like"/>
    <property type="match status" value="1"/>
</dbReference>
<keyword evidence="6 7" id="KW-0472">Membrane</keyword>
<dbReference type="PROSITE" id="PS50928">
    <property type="entry name" value="ABC_TM1"/>
    <property type="match status" value="1"/>
</dbReference>
<dbReference type="InterPro" id="IPR000515">
    <property type="entry name" value="MetI-like"/>
</dbReference>
<feature type="transmembrane region" description="Helical" evidence="7">
    <location>
        <begin position="34"/>
        <end position="55"/>
    </location>
</feature>
<evidence type="ECO:0000256" key="3">
    <source>
        <dbReference type="ARBA" id="ARBA00022475"/>
    </source>
</evidence>
<gene>
    <name evidence="9" type="ORF">EYB31_26110</name>
</gene>
<feature type="transmembrane region" description="Helical" evidence="7">
    <location>
        <begin position="292"/>
        <end position="312"/>
    </location>
</feature>
<keyword evidence="2 7" id="KW-0813">Transport</keyword>
<evidence type="ECO:0000256" key="5">
    <source>
        <dbReference type="ARBA" id="ARBA00022989"/>
    </source>
</evidence>
<evidence type="ECO:0000256" key="4">
    <source>
        <dbReference type="ARBA" id="ARBA00022692"/>
    </source>
</evidence>
<dbReference type="Proteomes" id="UP000293142">
    <property type="component" value="Unassembled WGS sequence"/>
</dbReference>
<evidence type="ECO:0000256" key="7">
    <source>
        <dbReference type="RuleBase" id="RU363032"/>
    </source>
</evidence>
<evidence type="ECO:0000313" key="10">
    <source>
        <dbReference type="Proteomes" id="UP000293142"/>
    </source>
</evidence>
<dbReference type="Pfam" id="PF00528">
    <property type="entry name" value="BPD_transp_1"/>
    <property type="match status" value="1"/>
</dbReference>
<evidence type="ECO:0000256" key="6">
    <source>
        <dbReference type="ARBA" id="ARBA00023136"/>
    </source>
</evidence>
<name>A0A4Q9DJ82_9BACL</name>
<dbReference type="GO" id="GO:0005886">
    <property type="term" value="C:plasma membrane"/>
    <property type="evidence" value="ECO:0007669"/>
    <property type="project" value="UniProtKB-SubCell"/>
</dbReference>
<proteinExistence type="inferred from homology"/>
<feature type="transmembrane region" description="Helical" evidence="7">
    <location>
        <begin position="97"/>
        <end position="119"/>
    </location>
</feature>
<dbReference type="GO" id="GO:0055085">
    <property type="term" value="P:transmembrane transport"/>
    <property type="evidence" value="ECO:0007669"/>
    <property type="project" value="InterPro"/>
</dbReference>
<evidence type="ECO:0000313" key="9">
    <source>
        <dbReference type="EMBL" id="TBL73971.1"/>
    </source>
</evidence>
<dbReference type="SUPFAM" id="SSF160964">
    <property type="entry name" value="MalF N-terminal region-like"/>
    <property type="match status" value="1"/>
</dbReference>
<feature type="transmembrane region" description="Helical" evidence="7">
    <location>
        <begin position="231"/>
        <end position="249"/>
    </location>
</feature>
<organism evidence="9 10">
    <name type="scientific">Paenibacillus thalictri</name>
    <dbReference type="NCBI Taxonomy" id="2527873"/>
    <lineage>
        <taxon>Bacteria</taxon>
        <taxon>Bacillati</taxon>
        <taxon>Bacillota</taxon>
        <taxon>Bacilli</taxon>
        <taxon>Bacillales</taxon>
        <taxon>Paenibacillaceae</taxon>
        <taxon>Paenibacillus</taxon>
    </lineage>
</organism>
<keyword evidence="10" id="KW-1185">Reference proteome</keyword>
<comment type="subcellular location">
    <subcellularLocation>
        <location evidence="1 7">Cell membrane</location>
        <topology evidence="1 7">Multi-pass membrane protein</topology>
    </subcellularLocation>
</comment>
<dbReference type="AlphaFoldDB" id="A0A4Q9DJ82"/>
<evidence type="ECO:0000256" key="1">
    <source>
        <dbReference type="ARBA" id="ARBA00004651"/>
    </source>
</evidence>
<keyword evidence="4 7" id="KW-0812">Transmembrane</keyword>
<evidence type="ECO:0000256" key="2">
    <source>
        <dbReference type="ARBA" id="ARBA00022448"/>
    </source>
</evidence>
<dbReference type="EMBL" id="SIRE01000020">
    <property type="protein sequence ID" value="TBL73971.1"/>
    <property type="molecule type" value="Genomic_DNA"/>
</dbReference>
<reference evidence="9 10" key="1">
    <citation type="submission" date="2019-02" db="EMBL/GenBank/DDBJ databases">
        <title>Paenibacillus sp. nov., isolated from surface-sterilized tissue of Thalictrum simplex L.</title>
        <authorList>
            <person name="Tuo L."/>
        </authorList>
    </citation>
    <scope>NUCLEOTIDE SEQUENCE [LARGE SCALE GENOMIC DNA]</scope>
    <source>
        <strain evidence="9 10">N2SHLJ1</strain>
    </source>
</reference>
<protein>
    <submittedName>
        <fullName evidence="9">Sugar ABC transporter permease</fullName>
    </submittedName>
</protein>
<comment type="similarity">
    <text evidence="7">Belongs to the binding-protein-dependent transport system permease family.</text>
</comment>
<feature type="domain" description="ABC transmembrane type-1" evidence="8">
    <location>
        <begin position="94"/>
        <end position="308"/>
    </location>
</feature>
<accession>A0A4Q9DJ82</accession>
<dbReference type="PANTHER" id="PTHR43227">
    <property type="entry name" value="BLL4140 PROTEIN"/>
    <property type="match status" value="1"/>
</dbReference>
<feature type="transmembrane region" description="Helical" evidence="7">
    <location>
        <begin position="131"/>
        <end position="151"/>
    </location>
</feature>
<evidence type="ECO:0000259" key="8">
    <source>
        <dbReference type="PROSITE" id="PS50928"/>
    </source>
</evidence>
<dbReference type="PANTHER" id="PTHR43227:SF7">
    <property type="entry name" value="ARABINOOLIGOSACCHARIDES TRANSPORT SYSTEM PERMEASE PROTEIN ARAP"/>
    <property type="match status" value="1"/>
</dbReference>
<dbReference type="CDD" id="cd06261">
    <property type="entry name" value="TM_PBP2"/>
    <property type="match status" value="1"/>
</dbReference>
<dbReference type="InterPro" id="IPR035906">
    <property type="entry name" value="MetI-like_sf"/>
</dbReference>
<dbReference type="InterPro" id="IPR050809">
    <property type="entry name" value="UgpAE/MalFG_permease"/>
</dbReference>
<comment type="caution">
    <text evidence="9">The sequence shown here is derived from an EMBL/GenBank/DDBJ whole genome shotgun (WGS) entry which is preliminary data.</text>
</comment>
<dbReference type="SUPFAM" id="SSF161098">
    <property type="entry name" value="MetI-like"/>
    <property type="match status" value="1"/>
</dbReference>
<keyword evidence="5 7" id="KW-1133">Transmembrane helix</keyword>
<feature type="transmembrane region" description="Helical" evidence="7">
    <location>
        <begin position="194"/>
        <end position="210"/>
    </location>
</feature>